<evidence type="ECO:0000259" key="8">
    <source>
        <dbReference type="PROSITE" id="PS50928"/>
    </source>
</evidence>
<keyword evidence="3" id="KW-1003">Cell membrane</keyword>
<reference evidence="9 10" key="1">
    <citation type="submission" date="2017-09" db="EMBL/GenBank/DDBJ databases">
        <title>Depth-based differentiation of microbial function through sediment-hosted aquifers and enrichment of novel symbionts in the deep terrestrial subsurface.</title>
        <authorList>
            <person name="Probst A.J."/>
            <person name="Ladd B."/>
            <person name="Jarett J.K."/>
            <person name="Geller-Mcgrath D.E."/>
            <person name="Sieber C.M."/>
            <person name="Emerson J.B."/>
            <person name="Anantharaman K."/>
            <person name="Thomas B.C."/>
            <person name="Malmstrom R."/>
            <person name="Stieglmeier M."/>
            <person name="Klingl A."/>
            <person name="Woyke T."/>
            <person name="Ryan C.M."/>
            <person name="Banfield J.F."/>
        </authorList>
    </citation>
    <scope>NUCLEOTIDE SEQUENCE [LARGE SCALE GENOMIC DNA]</scope>
    <source>
        <strain evidence="9">CG07_land_8_20_14_0_80_42_15</strain>
    </source>
</reference>
<evidence type="ECO:0000313" key="9">
    <source>
        <dbReference type="EMBL" id="PIU41118.1"/>
    </source>
</evidence>
<dbReference type="EMBL" id="PEWV01000071">
    <property type="protein sequence ID" value="PIU41118.1"/>
    <property type="molecule type" value="Genomic_DNA"/>
</dbReference>
<proteinExistence type="inferred from homology"/>
<dbReference type="Proteomes" id="UP000230052">
    <property type="component" value="Unassembled WGS sequence"/>
</dbReference>
<evidence type="ECO:0000256" key="3">
    <source>
        <dbReference type="ARBA" id="ARBA00022475"/>
    </source>
</evidence>
<protein>
    <submittedName>
        <fullName evidence="9">Peptide ABC transporter permease</fullName>
    </submittedName>
</protein>
<dbReference type="Pfam" id="PF12911">
    <property type="entry name" value="OppC_N"/>
    <property type="match status" value="1"/>
</dbReference>
<dbReference type="Pfam" id="PF00528">
    <property type="entry name" value="BPD_transp_1"/>
    <property type="match status" value="1"/>
</dbReference>
<dbReference type="PANTHER" id="PTHR43386">
    <property type="entry name" value="OLIGOPEPTIDE TRANSPORT SYSTEM PERMEASE PROTEIN APPC"/>
    <property type="match status" value="1"/>
</dbReference>
<evidence type="ECO:0000256" key="5">
    <source>
        <dbReference type="ARBA" id="ARBA00022989"/>
    </source>
</evidence>
<dbReference type="PROSITE" id="PS50928">
    <property type="entry name" value="ABC_TM1"/>
    <property type="match status" value="1"/>
</dbReference>
<keyword evidence="2 7" id="KW-0813">Transport</keyword>
<gene>
    <name evidence="9" type="ORF">COS99_07210</name>
</gene>
<evidence type="ECO:0000256" key="6">
    <source>
        <dbReference type="ARBA" id="ARBA00023136"/>
    </source>
</evidence>
<evidence type="ECO:0000256" key="1">
    <source>
        <dbReference type="ARBA" id="ARBA00004651"/>
    </source>
</evidence>
<evidence type="ECO:0000256" key="7">
    <source>
        <dbReference type="RuleBase" id="RU363032"/>
    </source>
</evidence>
<evidence type="ECO:0000256" key="4">
    <source>
        <dbReference type="ARBA" id="ARBA00022692"/>
    </source>
</evidence>
<comment type="subcellular location">
    <subcellularLocation>
        <location evidence="1 7">Cell membrane</location>
        <topology evidence="1 7">Multi-pass membrane protein</topology>
    </subcellularLocation>
</comment>
<dbReference type="InterPro" id="IPR050366">
    <property type="entry name" value="BP-dependent_transpt_permease"/>
</dbReference>
<dbReference type="InterPro" id="IPR000515">
    <property type="entry name" value="MetI-like"/>
</dbReference>
<dbReference type="Gene3D" id="1.10.3720.10">
    <property type="entry name" value="MetI-like"/>
    <property type="match status" value="1"/>
</dbReference>
<feature type="transmembrane region" description="Helical" evidence="7">
    <location>
        <begin position="193"/>
        <end position="220"/>
    </location>
</feature>
<name>A0A2J0KRC4_9BACT</name>
<comment type="similarity">
    <text evidence="7">Belongs to the binding-protein-dependent transport system permease family.</text>
</comment>
<dbReference type="AlphaFoldDB" id="A0A2J0KRC4"/>
<keyword evidence="5 7" id="KW-1133">Transmembrane helix</keyword>
<dbReference type="PANTHER" id="PTHR43386:SF1">
    <property type="entry name" value="D,D-DIPEPTIDE TRANSPORT SYSTEM PERMEASE PROTEIN DDPC-RELATED"/>
    <property type="match status" value="1"/>
</dbReference>
<dbReference type="GO" id="GO:0055085">
    <property type="term" value="P:transmembrane transport"/>
    <property type="evidence" value="ECO:0007669"/>
    <property type="project" value="InterPro"/>
</dbReference>
<dbReference type="SUPFAM" id="SSF161098">
    <property type="entry name" value="MetI-like"/>
    <property type="match status" value="1"/>
</dbReference>
<comment type="caution">
    <text evidence="9">The sequence shown here is derived from an EMBL/GenBank/DDBJ whole genome shotgun (WGS) entry which is preliminary data.</text>
</comment>
<accession>A0A2J0KRC4</accession>
<organism evidence="9 10">
    <name type="scientific">Candidatus Aquitaenariimonas noxiae</name>
    <dbReference type="NCBI Taxonomy" id="1974741"/>
    <lineage>
        <taxon>Bacteria</taxon>
        <taxon>Pseudomonadati</taxon>
        <taxon>Candidatus Omnitrophota</taxon>
        <taxon>Candidatus Aquitaenariimonas</taxon>
    </lineage>
</organism>
<feature type="transmembrane region" description="Helical" evidence="7">
    <location>
        <begin position="111"/>
        <end position="131"/>
    </location>
</feature>
<feature type="transmembrane region" description="Helical" evidence="7">
    <location>
        <begin position="74"/>
        <end position="99"/>
    </location>
</feature>
<dbReference type="CDD" id="cd06261">
    <property type="entry name" value="TM_PBP2"/>
    <property type="match status" value="1"/>
</dbReference>
<dbReference type="InterPro" id="IPR025966">
    <property type="entry name" value="OppC_N"/>
</dbReference>
<keyword evidence="4 7" id="KW-0812">Transmembrane</keyword>
<evidence type="ECO:0000256" key="2">
    <source>
        <dbReference type="ARBA" id="ARBA00022448"/>
    </source>
</evidence>
<dbReference type="GO" id="GO:0005886">
    <property type="term" value="C:plasma membrane"/>
    <property type="evidence" value="ECO:0007669"/>
    <property type="project" value="UniProtKB-SubCell"/>
</dbReference>
<evidence type="ECO:0000313" key="10">
    <source>
        <dbReference type="Proteomes" id="UP000230052"/>
    </source>
</evidence>
<feature type="transmembrane region" description="Helical" evidence="7">
    <location>
        <begin position="12"/>
        <end position="30"/>
    </location>
</feature>
<feature type="transmembrane region" description="Helical" evidence="7">
    <location>
        <begin position="240"/>
        <end position="261"/>
    </location>
</feature>
<keyword evidence="6 7" id="KW-0472">Membrane</keyword>
<sequence>MRLVFKQKKIIFGLGLIIIMIALAIFAKFICPQDPYQINLGEHEKLQPPSFEHFFGTDDLGRDVFTRIVYGARISISVGFIAVLISLLIGVLLGAVSGYYGGKADWLIMRLVEIMLCIPTIFLILMALAFLGPSIRNVMIIIGLTSWAGLARLVRAEFLTLRERDYVLAAKILGASDARIIFRHILPNALSPVWVNATLGVGGAILIEAALSFLGLGVQIPTPSWGNILTDGIYYVDSAWWLMIFPGLFILTTVLSFNLVGEGLRDVLDPRLRK</sequence>
<feature type="domain" description="ABC transmembrane type-1" evidence="8">
    <location>
        <begin position="72"/>
        <end position="261"/>
    </location>
</feature>
<dbReference type="InterPro" id="IPR035906">
    <property type="entry name" value="MetI-like_sf"/>
</dbReference>